<dbReference type="Pfam" id="PF19271">
    <property type="entry name" value="Nis1"/>
    <property type="match status" value="1"/>
</dbReference>
<reference evidence="2 3" key="1">
    <citation type="submission" date="2019-05" db="EMBL/GenBank/DDBJ databases">
        <title>Emergence of the Ug99 lineage of the wheat stem rust pathogen through somatic hybridization.</title>
        <authorList>
            <person name="Li F."/>
            <person name="Upadhyaya N.M."/>
            <person name="Sperschneider J."/>
            <person name="Matny O."/>
            <person name="Nguyen-Phuc H."/>
            <person name="Mago R."/>
            <person name="Raley C."/>
            <person name="Miller M.E."/>
            <person name="Silverstein K.A.T."/>
            <person name="Henningsen E."/>
            <person name="Hirsch C.D."/>
            <person name="Visser B."/>
            <person name="Pretorius Z.A."/>
            <person name="Steffenson B.J."/>
            <person name="Schwessinger B."/>
            <person name="Dodds P.N."/>
            <person name="Figueroa M."/>
        </authorList>
    </citation>
    <scope>NUCLEOTIDE SEQUENCE [LARGE SCALE GENOMIC DNA]</scope>
    <source>
        <strain evidence="2">21-0</strain>
    </source>
</reference>
<organism evidence="2 3">
    <name type="scientific">Puccinia graminis f. sp. tritici</name>
    <dbReference type="NCBI Taxonomy" id="56615"/>
    <lineage>
        <taxon>Eukaryota</taxon>
        <taxon>Fungi</taxon>
        <taxon>Dikarya</taxon>
        <taxon>Basidiomycota</taxon>
        <taxon>Pucciniomycotina</taxon>
        <taxon>Pucciniomycetes</taxon>
        <taxon>Pucciniales</taxon>
        <taxon>Pucciniaceae</taxon>
        <taxon>Puccinia</taxon>
    </lineage>
</organism>
<evidence type="ECO:0000313" key="3">
    <source>
        <dbReference type="Proteomes" id="UP000324748"/>
    </source>
</evidence>
<proteinExistence type="predicted"/>
<dbReference type="Proteomes" id="UP000324748">
    <property type="component" value="Unassembled WGS sequence"/>
</dbReference>
<keyword evidence="1" id="KW-0732">Signal</keyword>
<dbReference type="OrthoDB" id="2499306at2759"/>
<protein>
    <submittedName>
        <fullName evidence="2">Uncharacterized protein</fullName>
    </submittedName>
</protein>
<feature type="signal peptide" evidence="1">
    <location>
        <begin position="1"/>
        <end position="26"/>
    </location>
</feature>
<comment type="caution">
    <text evidence="2">The sequence shown here is derived from an EMBL/GenBank/DDBJ whole genome shotgun (WGS) entry which is preliminary data.</text>
</comment>
<dbReference type="InterPro" id="IPR045469">
    <property type="entry name" value="Nis1"/>
</dbReference>
<keyword evidence="3" id="KW-1185">Reference proteome</keyword>
<dbReference type="EMBL" id="VSWC01000144">
    <property type="protein sequence ID" value="KAA1078180.1"/>
    <property type="molecule type" value="Genomic_DNA"/>
</dbReference>
<feature type="chain" id="PRO_5023078200" evidence="1">
    <location>
        <begin position="27"/>
        <end position="147"/>
    </location>
</feature>
<evidence type="ECO:0000256" key="1">
    <source>
        <dbReference type="SAM" id="SignalP"/>
    </source>
</evidence>
<accession>A0A5B0MQK2</accession>
<dbReference type="AlphaFoldDB" id="A0A5B0MQK2"/>
<evidence type="ECO:0000313" key="2">
    <source>
        <dbReference type="EMBL" id="KAA1078180.1"/>
    </source>
</evidence>
<gene>
    <name evidence="2" type="ORF">PGT21_030101</name>
</gene>
<sequence length="147" mass="15800">MPVISSMLKFALLLSVALSQLSLTGANSIVSPKAHETLKPGQKLEVIVKRNSTDASVKTIAFAAGLSVYPESLGRPFLRTVEVGKGEAKWNSKDSTYTFEVTLPSASDFIDQFSKPYTLAVSEYYLKGPSNTPTLGLSNTPVTIKSN</sequence>
<name>A0A5B0MQK2_PUCGR</name>